<dbReference type="FunFam" id="3.40.50.2000:FF:000088">
    <property type="entry name" value="Glycosyltransferase"/>
    <property type="match status" value="1"/>
</dbReference>
<evidence type="ECO:0000313" key="4">
    <source>
        <dbReference type="EMBL" id="EEF28861.1"/>
    </source>
</evidence>
<reference evidence="5" key="1">
    <citation type="journal article" date="2010" name="Nat. Biotechnol.">
        <title>Draft genome sequence of the oilseed species Ricinus communis.</title>
        <authorList>
            <person name="Chan A.P."/>
            <person name="Crabtree J."/>
            <person name="Zhao Q."/>
            <person name="Lorenzi H."/>
            <person name="Orvis J."/>
            <person name="Puiu D."/>
            <person name="Melake-Berhan A."/>
            <person name="Jones K.M."/>
            <person name="Redman J."/>
            <person name="Chen G."/>
            <person name="Cahoon E.B."/>
            <person name="Gedil M."/>
            <person name="Stanke M."/>
            <person name="Haas B.J."/>
            <person name="Wortman J.R."/>
            <person name="Fraser-Liggett C.M."/>
            <person name="Ravel J."/>
            <person name="Rabinowicz P.D."/>
        </authorList>
    </citation>
    <scope>NUCLEOTIDE SEQUENCE [LARGE SCALE GENOMIC DNA]</scope>
    <source>
        <strain evidence="5">cv. Hale</strain>
    </source>
</reference>
<accession>B9T5J8</accession>
<comment type="similarity">
    <text evidence="1">Belongs to the UDP-glycosyltransferase family.</text>
</comment>
<evidence type="ECO:0000256" key="3">
    <source>
        <dbReference type="ARBA" id="ARBA00022679"/>
    </source>
</evidence>
<sequence>MAVDSKLHIALFPWLAFGHMIPYLELAKLIAQKGHKISYISTPRNIDRLPELPPNLSSFINFVKIPLPRSDDLPQDAEATTDVPFNKVQYLKKSYDRLKEPLTVFLENSDIDWILYDFAAYWLPDLANSLGISHAFFGIFLGATMGVIVKPASLTDDRTKPEQFTVPPKWVNFPTKVAYKLFEILRIFESVEGDASGVSDLSRAAEVLKGCEIIAIRSCIEFEPEWLNLLEEIHGKPCIPVGMLPTTGYENGKETNEWRKIKQWLDKQDKASVVYVAFGSEGKPSQLELNEIALGLELSGLPFFWVLRKRRGSTDAEVIELPDGFEERTKGRGVVSTGWAPQLKILAHDSIGGFLTHSGWSSVVEASQYERPLILLTFLADQGINARILEEKKMGYSVPRNEFDGSFTSESVAES</sequence>
<dbReference type="InterPro" id="IPR002213">
    <property type="entry name" value="UDP_glucos_trans"/>
</dbReference>
<proteinExistence type="inferred from homology"/>
<dbReference type="AlphaFoldDB" id="B9T5J8"/>
<dbReference type="InParanoid" id="B9T5J8"/>
<organism evidence="4 5">
    <name type="scientific">Ricinus communis</name>
    <name type="common">Castor bean</name>
    <dbReference type="NCBI Taxonomy" id="3988"/>
    <lineage>
        <taxon>Eukaryota</taxon>
        <taxon>Viridiplantae</taxon>
        <taxon>Streptophyta</taxon>
        <taxon>Embryophyta</taxon>
        <taxon>Tracheophyta</taxon>
        <taxon>Spermatophyta</taxon>
        <taxon>Magnoliopsida</taxon>
        <taxon>eudicotyledons</taxon>
        <taxon>Gunneridae</taxon>
        <taxon>Pentapetalae</taxon>
        <taxon>rosids</taxon>
        <taxon>fabids</taxon>
        <taxon>Malpighiales</taxon>
        <taxon>Euphorbiaceae</taxon>
        <taxon>Acalyphoideae</taxon>
        <taxon>Acalypheae</taxon>
        <taxon>Ricinus</taxon>
    </lineage>
</organism>
<dbReference type="FunFam" id="3.40.50.2000:FF:000037">
    <property type="entry name" value="Glycosyltransferase"/>
    <property type="match status" value="1"/>
</dbReference>
<dbReference type="GO" id="GO:0035251">
    <property type="term" value="F:UDP-glucosyltransferase activity"/>
    <property type="evidence" value="ECO:0000318"/>
    <property type="project" value="GO_Central"/>
</dbReference>
<evidence type="ECO:0000256" key="2">
    <source>
        <dbReference type="ARBA" id="ARBA00022676"/>
    </source>
</evidence>
<dbReference type="FunCoup" id="B9T5J8">
    <property type="interactions" value="2"/>
</dbReference>
<name>B9T5J8_RICCO</name>
<keyword evidence="5" id="KW-1185">Reference proteome</keyword>
<dbReference type="eggNOG" id="KOG1192">
    <property type="taxonomic scope" value="Eukaryota"/>
</dbReference>
<dbReference type="OrthoDB" id="5835829at2759"/>
<dbReference type="EMBL" id="EQ974533">
    <property type="protein sequence ID" value="EEF28861.1"/>
    <property type="molecule type" value="Genomic_DNA"/>
</dbReference>
<dbReference type="KEGG" id="rcu:8273701"/>
<protein>
    <submittedName>
        <fullName evidence="4">UDP-glucosyltransferase, putative</fullName>
        <ecNumber evidence="4">2.4.1.115</ecNumber>
    </submittedName>
</protein>
<dbReference type="PANTHER" id="PTHR48045:SF20">
    <property type="entry name" value="UDP-RHAMNOSE:RHAMNOSYLTRANSFERASE 1"/>
    <property type="match status" value="1"/>
</dbReference>
<dbReference type="Pfam" id="PF00201">
    <property type="entry name" value="UDPGT"/>
    <property type="match status" value="1"/>
</dbReference>
<evidence type="ECO:0000313" key="5">
    <source>
        <dbReference type="Proteomes" id="UP000008311"/>
    </source>
</evidence>
<dbReference type="EC" id="2.4.1.115" evidence="4"/>
<gene>
    <name evidence="4" type="ORF">RCOM_0020910</name>
</gene>
<dbReference type="Gene3D" id="3.40.50.2000">
    <property type="entry name" value="Glycogen Phosphorylase B"/>
    <property type="match status" value="2"/>
</dbReference>
<dbReference type="GO" id="GO:0047213">
    <property type="term" value="F:anthocyanidin 3-O-glucosyltransferase activity"/>
    <property type="evidence" value="ECO:0007669"/>
    <property type="project" value="UniProtKB-EC"/>
</dbReference>
<dbReference type="Proteomes" id="UP000008311">
    <property type="component" value="Unassembled WGS sequence"/>
</dbReference>
<dbReference type="SUPFAM" id="SSF53756">
    <property type="entry name" value="UDP-Glycosyltransferase/glycogen phosphorylase"/>
    <property type="match status" value="1"/>
</dbReference>
<dbReference type="PANTHER" id="PTHR48045">
    <property type="entry name" value="UDP-GLYCOSYLTRANSFERASE 72B1"/>
    <property type="match status" value="1"/>
</dbReference>
<keyword evidence="2 4" id="KW-0328">Glycosyltransferase</keyword>
<keyword evidence="3 4" id="KW-0808">Transferase</keyword>
<dbReference type="CDD" id="cd03784">
    <property type="entry name" value="GT1_Gtf-like"/>
    <property type="match status" value="1"/>
</dbReference>
<evidence type="ECO:0000256" key="1">
    <source>
        <dbReference type="ARBA" id="ARBA00009995"/>
    </source>
</evidence>